<reference evidence="2" key="1">
    <citation type="journal article" date="2011" name="PLoS Genet.">
        <title>Genomic analysis of the necrotrophic fungal pathogens Sclerotinia sclerotiorum and Botrytis cinerea.</title>
        <authorList>
            <person name="Amselem J."/>
            <person name="Cuomo C.A."/>
            <person name="van Kan J.A."/>
            <person name="Viaud M."/>
            <person name="Benito E.P."/>
            <person name="Couloux A."/>
            <person name="Coutinho P.M."/>
            <person name="de Vries R.P."/>
            <person name="Dyer P.S."/>
            <person name="Fillinger S."/>
            <person name="Fournier E."/>
            <person name="Gout L."/>
            <person name="Hahn M."/>
            <person name="Kohn L."/>
            <person name="Lapalu N."/>
            <person name="Plummer K.M."/>
            <person name="Pradier J.M."/>
            <person name="Quevillon E."/>
            <person name="Sharon A."/>
            <person name="Simon A."/>
            <person name="ten Have A."/>
            <person name="Tudzynski B."/>
            <person name="Tudzynski P."/>
            <person name="Wincker P."/>
            <person name="Andrew M."/>
            <person name="Anthouard V."/>
            <person name="Beever R.E."/>
            <person name="Beffa R."/>
            <person name="Benoit I."/>
            <person name="Bouzid O."/>
            <person name="Brault B."/>
            <person name="Chen Z."/>
            <person name="Choquer M."/>
            <person name="Collemare J."/>
            <person name="Cotton P."/>
            <person name="Danchin E.G."/>
            <person name="Da Silva C."/>
            <person name="Gautier A."/>
            <person name="Giraud C."/>
            <person name="Giraud T."/>
            <person name="Gonzalez C."/>
            <person name="Grossetete S."/>
            <person name="Guldener U."/>
            <person name="Henrissat B."/>
            <person name="Howlett B.J."/>
            <person name="Kodira C."/>
            <person name="Kretschmer M."/>
            <person name="Lappartient A."/>
            <person name="Leroch M."/>
            <person name="Levis C."/>
            <person name="Mauceli E."/>
            <person name="Neuveglise C."/>
            <person name="Oeser B."/>
            <person name="Pearson M."/>
            <person name="Poulain J."/>
            <person name="Poussereau N."/>
            <person name="Quesneville H."/>
            <person name="Rascle C."/>
            <person name="Schumacher J."/>
            <person name="Segurens B."/>
            <person name="Sexton A."/>
            <person name="Silva E."/>
            <person name="Sirven C."/>
            <person name="Soanes D.M."/>
            <person name="Talbot N.J."/>
            <person name="Templeton M."/>
            <person name="Yandava C."/>
            <person name="Yarden O."/>
            <person name="Zeng Q."/>
            <person name="Rollins J.A."/>
            <person name="Lebrun M.H."/>
            <person name="Dickman M."/>
        </authorList>
    </citation>
    <scope>NUCLEOTIDE SEQUENCE [LARGE SCALE GENOMIC DNA]</scope>
    <source>
        <strain evidence="2">T4</strain>
    </source>
</reference>
<dbReference type="Proteomes" id="UP000008177">
    <property type="component" value="Unplaced contigs"/>
</dbReference>
<name>G2Y1C9_BOTF4</name>
<accession>G2Y1C9</accession>
<gene>
    <name evidence="1" type="ORF">BofuT4_P040800.1</name>
</gene>
<evidence type="ECO:0000313" key="1">
    <source>
        <dbReference type="EMBL" id="CCD46469.1"/>
    </source>
</evidence>
<dbReference type="InParanoid" id="G2Y1C9"/>
<protein>
    <submittedName>
        <fullName evidence="1">Uncharacterized protein</fullName>
    </submittedName>
</protein>
<evidence type="ECO:0000313" key="2">
    <source>
        <dbReference type="Proteomes" id="UP000008177"/>
    </source>
</evidence>
<sequence length="120" mass="13728">MSSHNIASSIFIYIYSTSSGLHKQTETSTNKSITWYRYFSRFSGKEADETLASNYTQSIPSLFRESWQSIKVDIISCSWLEKKLIAVLALDNEYQSGSDWLDEVEAVELIVEKDINLEEA</sequence>
<proteinExistence type="predicted"/>
<dbReference type="EMBL" id="FQ790282">
    <property type="protein sequence ID" value="CCD46469.1"/>
    <property type="molecule type" value="Genomic_DNA"/>
</dbReference>
<organism evidence="1 2">
    <name type="scientific">Botryotinia fuckeliana (strain T4)</name>
    <name type="common">Noble rot fungus</name>
    <name type="synonym">Botrytis cinerea</name>
    <dbReference type="NCBI Taxonomy" id="999810"/>
    <lineage>
        <taxon>Eukaryota</taxon>
        <taxon>Fungi</taxon>
        <taxon>Dikarya</taxon>
        <taxon>Ascomycota</taxon>
        <taxon>Pezizomycotina</taxon>
        <taxon>Leotiomycetes</taxon>
        <taxon>Helotiales</taxon>
        <taxon>Sclerotiniaceae</taxon>
        <taxon>Botrytis</taxon>
    </lineage>
</organism>
<dbReference type="AlphaFoldDB" id="G2Y1C9"/>
<dbReference type="HOGENOM" id="CLU_2049345_0_0_1"/>